<dbReference type="SUPFAM" id="SSF54427">
    <property type="entry name" value="NTF2-like"/>
    <property type="match status" value="1"/>
</dbReference>
<comment type="caution">
    <text evidence="3">The sequence shown here is derived from an EMBL/GenBank/DDBJ whole genome shotgun (WGS) entry which is preliminary data.</text>
</comment>
<accession>A0ABT6M9N6</accession>
<organism evidence="3 4">
    <name type="scientific">Prescottella agglutinans</name>
    <dbReference type="NCBI Taxonomy" id="1644129"/>
    <lineage>
        <taxon>Bacteria</taxon>
        <taxon>Bacillati</taxon>
        <taxon>Actinomycetota</taxon>
        <taxon>Actinomycetes</taxon>
        <taxon>Mycobacteriales</taxon>
        <taxon>Nocardiaceae</taxon>
        <taxon>Prescottella</taxon>
    </lineage>
</organism>
<evidence type="ECO:0000256" key="2">
    <source>
        <dbReference type="SAM" id="Phobius"/>
    </source>
</evidence>
<dbReference type="Proteomes" id="UP001160334">
    <property type="component" value="Unassembled WGS sequence"/>
</dbReference>
<sequence>MPDTDDIQPSPAPTGAGPQRIAPAAPAAPAPESGGRRGGKRGWVIASTVAVVGVLAALGVAGFVIARGGAANATESQVRDAVDTFVTALESGDLTTLQSSTCGTLSDFYRDIPPAEFADVHRDAVAGGSIPVVTSIDAVQVNGDSAIAQVTAHTKANPSDASPRTFDLSRVDGNWKVCNPD</sequence>
<name>A0ABT6M9N6_9NOCA</name>
<feature type="compositionally biased region" description="Low complexity" evidence="1">
    <location>
        <begin position="15"/>
        <end position="33"/>
    </location>
</feature>
<evidence type="ECO:0008006" key="5">
    <source>
        <dbReference type="Google" id="ProtNLM"/>
    </source>
</evidence>
<dbReference type="Gene3D" id="3.10.450.50">
    <property type="match status" value="1"/>
</dbReference>
<gene>
    <name evidence="3" type="ORF">M2280_001807</name>
</gene>
<feature type="transmembrane region" description="Helical" evidence="2">
    <location>
        <begin position="43"/>
        <end position="66"/>
    </location>
</feature>
<dbReference type="EMBL" id="JARXVC010000003">
    <property type="protein sequence ID" value="MDH6280595.1"/>
    <property type="molecule type" value="Genomic_DNA"/>
</dbReference>
<dbReference type="RefSeq" id="WP_280759919.1">
    <property type="nucleotide sequence ID" value="NZ_JARXVC010000003.1"/>
</dbReference>
<evidence type="ECO:0000313" key="3">
    <source>
        <dbReference type="EMBL" id="MDH6280595.1"/>
    </source>
</evidence>
<keyword evidence="4" id="KW-1185">Reference proteome</keyword>
<reference evidence="3 4" key="1">
    <citation type="submission" date="2023-04" db="EMBL/GenBank/DDBJ databases">
        <title>Forest soil microbial communities from Buena Vista Peninsula, Colon Province, Panama.</title>
        <authorList>
            <person name="Bouskill N."/>
        </authorList>
    </citation>
    <scope>NUCLEOTIDE SEQUENCE [LARGE SCALE GENOMIC DNA]</scope>
    <source>
        <strain evidence="3 4">CFH S0262</strain>
    </source>
</reference>
<dbReference type="InterPro" id="IPR032710">
    <property type="entry name" value="NTF2-like_dom_sf"/>
</dbReference>
<keyword evidence="2" id="KW-1133">Transmembrane helix</keyword>
<evidence type="ECO:0000256" key="1">
    <source>
        <dbReference type="SAM" id="MobiDB-lite"/>
    </source>
</evidence>
<keyword evidence="2" id="KW-0472">Membrane</keyword>
<keyword evidence="2" id="KW-0812">Transmembrane</keyword>
<proteinExistence type="predicted"/>
<feature type="region of interest" description="Disordered" evidence="1">
    <location>
        <begin position="1"/>
        <end position="38"/>
    </location>
</feature>
<protein>
    <recommendedName>
        <fullName evidence="5">DUF4878 domain-containing protein</fullName>
    </recommendedName>
</protein>
<evidence type="ECO:0000313" key="4">
    <source>
        <dbReference type="Proteomes" id="UP001160334"/>
    </source>
</evidence>